<gene>
    <name evidence="2" type="ORF">ALP97_03831</name>
</gene>
<proteinExistence type="predicted"/>
<evidence type="ECO:0000256" key="1">
    <source>
        <dbReference type="SAM" id="MobiDB-lite"/>
    </source>
</evidence>
<accession>A0A3M4Q0G3</accession>
<protein>
    <submittedName>
        <fullName evidence="2">Uncharacterized protein</fullName>
    </submittedName>
</protein>
<dbReference type="Proteomes" id="UP000277179">
    <property type="component" value="Unassembled WGS sequence"/>
</dbReference>
<evidence type="ECO:0000313" key="2">
    <source>
        <dbReference type="EMBL" id="RMQ83911.1"/>
    </source>
</evidence>
<sequence length="108" mass="11779">MTSPSFQSGQTEGRCTVNGWRGDARSTSPSEEGNSMALSTVYAAETLRMKAFVGQQKFQAPVADDFARGLLAPEPANRSDTRCLRPPTFRWAALLNSLTARWRGQTPG</sequence>
<feature type="compositionally biased region" description="Polar residues" evidence="1">
    <location>
        <begin position="25"/>
        <end position="35"/>
    </location>
</feature>
<organism evidence="2 3">
    <name type="scientific">Pseudomonas salomonii</name>
    <dbReference type="NCBI Taxonomy" id="191391"/>
    <lineage>
        <taxon>Bacteria</taxon>
        <taxon>Pseudomonadati</taxon>
        <taxon>Pseudomonadota</taxon>
        <taxon>Gammaproteobacteria</taxon>
        <taxon>Pseudomonadales</taxon>
        <taxon>Pseudomonadaceae</taxon>
        <taxon>Pseudomonas</taxon>
    </lineage>
</organism>
<dbReference type="EMBL" id="RBRL01000371">
    <property type="protein sequence ID" value="RMQ83911.1"/>
    <property type="molecule type" value="Genomic_DNA"/>
</dbReference>
<evidence type="ECO:0000313" key="3">
    <source>
        <dbReference type="Proteomes" id="UP000277179"/>
    </source>
</evidence>
<feature type="region of interest" description="Disordered" evidence="1">
    <location>
        <begin position="1"/>
        <end position="35"/>
    </location>
</feature>
<feature type="compositionally biased region" description="Polar residues" evidence="1">
    <location>
        <begin position="1"/>
        <end position="13"/>
    </location>
</feature>
<reference evidence="2 3" key="1">
    <citation type="submission" date="2018-08" db="EMBL/GenBank/DDBJ databases">
        <title>Recombination of ecologically and evolutionarily significant loci maintains genetic cohesion in the Pseudomonas syringae species complex.</title>
        <authorList>
            <person name="Dillon M."/>
            <person name="Thakur S."/>
            <person name="Almeida R.N.D."/>
            <person name="Weir B.S."/>
            <person name="Guttman D.S."/>
        </authorList>
    </citation>
    <scope>NUCLEOTIDE SEQUENCE [LARGE SCALE GENOMIC DNA]</scope>
    <source>
        <strain evidence="2 3">ICMP 11288</strain>
    </source>
</reference>
<comment type="caution">
    <text evidence="2">The sequence shown here is derived from an EMBL/GenBank/DDBJ whole genome shotgun (WGS) entry which is preliminary data.</text>
</comment>
<dbReference type="AlphaFoldDB" id="A0A3M4Q0G3"/>
<name>A0A3M4Q0G3_9PSED</name>